<dbReference type="EMBL" id="UHDT01000001">
    <property type="protein sequence ID" value="SUM58010.1"/>
    <property type="molecule type" value="Genomic_DNA"/>
</dbReference>
<evidence type="ECO:0000256" key="4">
    <source>
        <dbReference type="HAMAP-Rule" id="MF_00745"/>
    </source>
</evidence>
<feature type="domain" description="SprT-like" evidence="5">
    <location>
        <begin position="4"/>
        <end position="147"/>
    </location>
</feature>
<comment type="cofactor">
    <cofactor evidence="4">
        <name>Zn(2+)</name>
        <dbReference type="ChEBI" id="CHEBI:29105"/>
    </cofactor>
    <text evidence="4">Binds 1 zinc ion.</text>
</comment>
<dbReference type="Proteomes" id="UP000254100">
    <property type="component" value="Unassembled WGS sequence"/>
</dbReference>
<dbReference type="InterPro" id="IPR006640">
    <property type="entry name" value="SprT-like_domain"/>
</dbReference>
<dbReference type="HAMAP" id="MF_00745">
    <property type="entry name" value="SprT_like"/>
    <property type="match status" value="1"/>
</dbReference>
<sequence>MNNNALQALTERIALEYFQRPFQHRAYFNSRLRTTGGRYLLGSHDIEVNPKQYVAFGEAALVDIIKHELCHYYLHLDGKGYQHRDKDFKCLSQQVGAPRFCTPIQSYESRANYVYQCQSCHARYMRIRKVNTLRMRCGKCGGKLVDITNKDK</sequence>
<accession>A0A0D6XSJ2</accession>
<dbReference type="EMBL" id="JXWY01000016">
    <property type="protein sequence ID" value="KIX91390.1"/>
    <property type="molecule type" value="Genomic_DNA"/>
</dbReference>
<name>A0A0D6XSJ2_9STAP</name>
<dbReference type="OrthoDB" id="9799909at2"/>
<dbReference type="Pfam" id="PF10263">
    <property type="entry name" value="SprT-like"/>
    <property type="match status" value="1"/>
</dbReference>
<feature type="active site" evidence="4">
    <location>
        <position position="68"/>
    </location>
</feature>
<dbReference type="NCBIfam" id="NF003339">
    <property type="entry name" value="PRK04351.1"/>
    <property type="match status" value="1"/>
</dbReference>
<organism evidence="7 9">
    <name type="scientific">Staphylococcus microti</name>
    <dbReference type="NCBI Taxonomy" id="569857"/>
    <lineage>
        <taxon>Bacteria</taxon>
        <taxon>Bacillati</taxon>
        <taxon>Bacillota</taxon>
        <taxon>Bacilli</taxon>
        <taxon>Bacillales</taxon>
        <taxon>Staphylococcaceae</taxon>
        <taxon>Staphylococcus</taxon>
    </lineage>
</organism>
<dbReference type="InterPro" id="IPR035240">
    <property type="entry name" value="SprT_Zn_ribbon"/>
</dbReference>
<dbReference type="AlphaFoldDB" id="A0A0D6XSJ2"/>
<comment type="similarity">
    <text evidence="4">Belongs to the SprT family.</text>
</comment>
<dbReference type="SMART" id="SM00731">
    <property type="entry name" value="SprT"/>
    <property type="match status" value="1"/>
</dbReference>
<reference evidence="6 8" key="1">
    <citation type="submission" date="2015-01" db="EMBL/GenBank/DDBJ databases">
        <authorList>
            <person name="Guo J."/>
        </authorList>
    </citation>
    <scope>NUCLEOTIDE SEQUENCE [LARGE SCALE GENOMIC DNA]</scope>
    <source>
        <strain evidence="6 8">DSM 22147</strain>
    </source>
</reference>
<feature type="binding site" evidence="4">
    <location>
        <position position="71"/>
    </location>
    <ligand>
        <name>Zn(2+)</name>
        <dbReference type="ChEBI" id="CHEBI:29105"/>
    </ligand>
</feature>
<evidence type="ECO:0000313" key="9">
    <source>
        <dbReference type="Proteomes" id="UP000254100"/>
    </source>
</evidence>
<proteinExistence type="inferred from homology"/>
<protein>
    <recommendedName>
        <fullName evidence="4">Protein SprT-like</fullName>
    </recommendedName>
</protein>
<evidence type="ECO:0000256" key="1">
    <source>
        <dbReference type="ARBA" id="ARBA00022490"/>
    </source>
</evidence>
<dbReference type="GO" id="GO:0006950">
    <property type="term" value="P:response to stress"/>
    <property type="evidence" value="ECO:0007669"/>
    <property type="project" value="UniProtKB-ARBA"/>
</dbReference>
<dbReference type="STRING" id="569857.TP70_02960"/>
<gene>
    <name evidence="7" type="ORF">NCTC13832_01745</name>
    <name evidence="6" type="ORF">TP70_02960</name>
</gene>
<dbReference type="GO" id="GO:0008270">
    <property type="term" value="F:zinc ion binding"/>
    <property type="evidence" value="ECO:0007669"/>
    <property type="project" value="UniProtKB-UniRule"/>
</dbReference>
<keyword evidence="3 4" id="KW-0862">Zinc</keyword>
<keyword evidence="1 4" id="KW-0963">Cytoplasm</keyword>
<dbReference type="Pfam" id="PF17283">
    <property type="entry name" value="Zn_ribbon_SprT"/>
    <property type="match status" value="1"/>
</dbReference>
<dbReference type="RefSeq" id="WP_044359217.1">
    <property type="nucleotide sequence ID" value="NZ_JXWY01000016.1"/>
</dbReference>
<dbReference type="GO" id="GO:0005737">
    <property type="term" value="C:cytoplasm"/>
    <property type="evidence" value="ECO:0007669"/>
    <property type="project" value="UniProtKB-SubCell"/>
</dbReference>
<evidence type="ECO:0000313" key="8">
    <source>
        <dbReference type="Proteomes" id="UP000032366"/>
    </source>
</evidence>
<dbReference type="InterPro" id="IPR023524">
    <property type="entry name" value="Uncharacterised_SprT-like"/>
</dbReference>
<evidence type="ECO:0000313" key="6">
    <source>
        <dbReference type="EMBL" id="KIX91390.1"/>
    </source>
</evidence>
<comment type="subcellular location">
    <subcellularLocation>
        <location evidence="4">Cytoplasm</location>
    </subcellularLocation>
</comment>
<evidence type="ECO:0000256" key="2">
    <source>
        <dbReference type="ARBA" id="ARBA00022723"/>
    </source>
</evidence>
<keyword evidence="8" id="KW-1185">Reference proteome</keyword>
<evidence type="ECO:0000256" key="3">
    <source>
        <dbReference type="ARBA" id="ARBA00022833"/>
    </source>
</evidence>
<feature type="binding site" evidence="4">
    <location>
        <position position="67"/>
    </location>
    <ligand>
        <name>Zn(2+)</name>
        <dbReference type="ChEBI" id="CHEBI:29105"/>
    </ligand>
</feature>
<dbReference type="Proteomes" id="UP000032366">
    <property type="component" value="Unassembled WGS sequence"/>
</dbReference>
<keyword evidence="2 4" id="KW-0479">Metal-binding</keyword>
<evidence type="ECO:0000313" key="7">
    <source>
        <dbReference type="EMBL" id="SUM58010.1"/>
    </source>
</evidence>
<reference evidence="7 9" key="2">
    <citation type="submission" date="2018-06" db="EMBL/GenBank/DDBJ databases">
        <authorList>
            <consortium name="Pathogen Informatics"/>
            <person name="Doyle S."/>
        </authorList>
    </citation>
    <scope>NUCLEOTIDE SEQUENCE [LARGE SCALE GENOMIC DNA]</scope>
    <source>
        <strain evidence="7 9">NCTC13832</strain>
    </source>
</reference>
<evidence type="ECO:0000259" key="5">
    <source>
        <dbReference type="SMART" id="SM00731"/>
    </source>
</evidence>